<keyword evidence="5" id="KW-0539">Nucleus</keyword>
<dbReference type="VEuPathDB" id="FungiDB:ASPNIDRAFT2_1138228"/>
<feature type="transmembrane region" description="Helical" evidence="7">
    <location>
        <begin position="859"/>
        <end position="879"/>
    </location>
</feature>
<keyword evidence="2" id="KW-0805">Transcription regulation</keyword>
<dbReference type="VEuPathDB" id="FungiDB:M747DRAFT_41921"/>
<feature type="transmembrane region" description="Helical" evidence="7">
    <location>
        <begin position="794"/>
        <end position="819"/>
    </location>
</feature>
<feature type="region of interest" description="Disordered" evidence="6">
    <location>
        <begin position="96"/>
        <end position="140"/>
    </location>
</feature>
<dbReference type="OrthoDB" id="5296287at2759"/>
<dbReference type="EMBL" id="BCMY01000003">
    <property type="protein sequence ID" value="GAQ37847.1"/>
    <property type="molecule type" value="Genomic_DNA"/>
</dbReference>
<dbReference type="VEuPathDB" id="FungiDB:An04g04500"/>
<dbReference type="VEuPathDB" id="FungiDB:An04g04490"/>
<dbReference type="Proteomes" id="UP000068243">
    <property type="component" value="Unassembled WGS sequence"/>
</dbReference>
<dbReference type="SMART" id="SM00906">
    <property type="entry name" value="Fungal_trans"/>
    <property type="match status" value="1"/>
</dbReference>
<dbReference type="GO" id="GO:0000981">
    <property type="term" value="F:DNA-binding transcription factor activity, RNA polymerase II-specific"/>
    <property type="evidence" value="ECO:0007669"/>
    <property type="project" value="InterPro"/>
</dbReference>
<evidence type="ECO:0000256" key="1">
    <source>
        <dbReference type="ARBA" id="ARBA00022723"/>
    </source>
</evidence>
<evidence type="ECO:0000256" key="3">
    <source>
        <dbReference type="ARBA" id="ARBA00023125"/>
    </source>
</evidence>
<sequence length="1365" mass="149597">MFSNIQLSTSVPFFSNSLLLMSARPNDISRVANLVSAQPSPTDSPSAPPPAGMTPPPRERVPRACEHCRARKIKCNGQQPCNACARHPERCLYRTGSIRQRKNRRTKEAPRPPATLLPLPTTESPTTSSDWSHTSLSDGPAQYKRHHELRAGIGVQNPETGAFQFYGPSSGFCFIHRVYQRIKQGSSSEPLLARRSCSIPDAIHRFGLERFMFARPGDSDPRRTQFPSQMFLPRELGDQFIEAYFRIMHPQIPILIMSEIVDAWNQMWETPVRDHSVKNQDILFMVLAIGARIANLRGKQSESSVEAWADYFSSRVSEGPIFLQEPSIRGVHLMLLKSMYALQLMRQNDAYLYLGHATRTCLVLGLHRAQVTDGRDPNVHRLRLTFWTTFFCERISSLYMGRPSSLSDRQIDTAYPEDLPQNLYDSTCAPMQECAFIRAMGEISKLADRISIEIYSPASIKNPTDLDKLNQISIECDQALQAVTPTLPSYLHFFDDTVPIGEPWQEIQRVSLGFCYYVVRMLLSRPALVLTTFFTSVQEAQFATGCTELQACINSSTSAARNLIHLAHDVYFRRFPEIRYDGALASFLVSATLTLLYDVLNLGTDPDRARQTFTVVEKAIKCLDEIEHTGYTSGKALSLDLMRVAKQAVQASDPVVDTNQVLMDAFPCNWASAPVGENPDLSMYTFPPADVAVIGSLAGNEVGWTETDGNHLWLGNGHVSPAETPQRTSALGYYRSNAMPALTAIHPASVPWTSHLIYLLLILPTGLSITLLLSDSQHWTLTGDLYTFINHYRTTVQTALQIIATLLGAIQIFSICRLINHATRILFKHSTHHTTLNDLALWSALSTPTTNFSLPLPQIILTLLLANLSAVLSALWTGALTPTSTTTTANTTILIPSYANRSFIKEYPSQIDTTGPSLRTSLGYFTYSVGVGLLTSLVSSASTASPLTGSLKSRSHAKLDSTGYTYSGRSYGVGSPVGLTDENVTASFPYAANYTYHERGYLAHVSCIYNSSTLFLLGDTYDTALYVAEGPLPDSNASTGEYSTYTGWSTDTIVALGVASQPAAYTKERYVAAAAGSYYASLNASQCLISFVPRWFLVNVATQEKLVDVVPLNTTSSTLYSSEEETDIDIDPTNKTIHVAMRQLELISNDLTSFYRSTLGDAFNTSIADHATNTNTTATISSNFTTSANSTDNVTTTLTAIQNTYISLIDDILAAYASAQLMVGNFSHPATATVTVDAFRLGSRVYIVAVFVVNVLVLLGVGIEMGRTGVWGALPQFDYLDARMLVLGGANGGRGVAERAAEVGWKGEETGRFGVRLVKVGGVRGVGWGLVYGGSRSGSSRSINGGGGGEKGRRGSQETLVDEWI</sequence>
<reference evidence="10" key="1">
    <citation type="journal article" date="2016" name="Genome Announc.">
        <title>Draft genome sequence of Aspergillus niger strain An76.</title>
        <authorList>
            <person name="Gong W."/>
            <person name="Cheng Z."/>
            <person name="Zhang H."/>
            <person name="Liu L."/>
            <person name="Gao P."/>
            <person name="Wang L."/>
        </authorList>
    </citation>
    <scope>NUCLEOTIDE SEQUENCE [LARGE SCALE GENOMIC DNA]</scope>
    <source>
        <strain evidence="10">An76</strain>
    </source>
</reference>
<dbReference type="Gene3D" id="4.10.240.10">
    <property type="entry name" value="Zn(2)-C6 fungal-type DNA-binding domain"/>
    <property type="match status" value="1"/>
</dbReference>
<protein>
    <recommendedName>
        <fullName evidence="8">Zn(2)-C6 fungal-type domain-containing protein</fullName>
    </recommendedName>
</protein>
<dbReference type="PANTHER" id="PTHR47424">
    <property type="entry name" value="REGULATORY PROTEIN GAL4"/>
    <property type="match status" value="1"/>
</dbReference>
<name>A0A100IAT0_ASPNG</name>
<keyword evidence="3" id="KW-0238">DNA-binding</keyword>
<evidence type="ECO:0000313" key="10">
    <source>
        <dbReference type="Proteomes" id="UP000068243"/>
    </source>
</evidence>
<dbReference type="GO" id="GO:0006351">
    <property type="term" value="P:DNA-templated transcription"/>
    <property type="evidence" value="ECO:0007669"/>
    <property type="project" value="InterPro"/>
</dbReference>
<dbReference type="InterPro" id="IPR051127">
    <property type="entry name" value="Fungal_SecMet_Regulators"/>
</dbReference>
<dbReference type="Pfam" id="PF04082">
    <property type="entry name" value="Fungal_trans"/>
    <property type="match status" value="1"/>
</dbReference>
<feature type="compositionally biased region" description="Low complexity" evidence="6">
    <location>
        <begin position="114"/>
        <end position="129"/>
    </location>
</feature>
<comment type="caution">
    <text evidence="9">The sequence shown here is derived from an EMBL/GenBank/DDBJ whole genome shotgun (WGS) entry which is preliminary data.</text>
</comment>
<dbReference type="SUPFAM" id="SSF57701">
    <property type="entry name" value="Zn2/Cys6 DNA-binding domain"/>
    <property type="match status" value="1"/>
</dbReference>
<dbReference type="Pfam" id="PF00172">
    <property type="entry name" value="Zn_clus"/>
    <property type="match status" value="1"/>
</dbReference>
<evidence type="ECO:0000259" key="8">
    <source>
        <dbReference type="PROSITE" id="PS50048"/>
    </source>
</evidence>
<proteinExistence type="predicted"/>
<keyword evidence="7" id="KW-1133">Transmembrane helix</keyword>
<dbReference type="PaxDb" id="5061-CADANGAP00004070"/>
<dbReference type="InterPro" id="IPR007219">
    <property type="entry name" value="XnlR_reg_dom"/>
</dbReference>
<dbReference type="PROSITE" id="PS50048">
    <property type="entry name" value="ZN2_CY6_FUNGAL_2"/>
    <property type="match status" value="1"/>
</dbReference>
<evidence type="ECO:0000256" key="7">
    <source>
        <dbReference type="SAM" id="Phobius"/>
    </source>
</evidence>
<accession>A0A100IAT0</accession>
<dbReference type="VEuPathDB" id="FungiDB:M747DRAFT_280355"/>
<dbReference type="VEuPathDB" id="FungiDB:ASPNIDRAFT2_1126355"/>
<dbReference type="VEuPathDB" id="FungiDB:ATCC64974_80080"/>
<dbReference type="CDD" id="cd00067">
    <property type="entry name" value="GAL4"/>
    <property type="match status" value="1"/>
</dbReference>
<feature type="region of interest" description="Disordered" evidence="6">
    <location>
        <begin position="35"/>
        <end position="61"/>
    </location>
</feature>
<evidence type="ECO:0000256" key="5">
    <source>
        <dbReference type="ARBA" id="ARBA00023242"/>
    </source>
</evidence>
<feature type="compositionally biased region" description="Low complexity" evidence="6">
    <location>
        <begin position="36"/>
        <end position="45"/>
    </location>
</feature>
<keyword evidence="4" id="KW-0804">Transcription</keyword>
<evidence type="ECO:0000256" key="2">
    <source>
        <dbReference type="ARBA" id="ARBA00023015"/>
    </source>
</evidence>
<gene>
    <name evidence="9" type="ORF">ABL_02346</name>
</gene>
<dbReference type="GO" id="GO:0008270">
    <property type="term" value="F:zinc ion binding"/>
    <property type="evidence" value="ECO:0007669"/>
    <property type="project" value="InterPro"/>
</dbReference>
<feature type="compositionally biased region" description="Pro residues" evidence="6">
    <location>
        <begin position="46"/>
        <end position="56"/>
    </location>
</feature>
<dbReference type="GO" id="GO:0003677">
    <property type="term" value="F:DNA binding"/>
    <property type="evidence" value="ECO:0007669"/>
    <property type="project" value="UniProtKB-KW"/>
</dbReference>
<dbReference type="PANTHER" id="PTHR47424:SF14">
    <property type="entry name" value="ZINC FINGER PROTEIN GRT1"/>
    <property type="match status" value="1"/>
</dbReference>
<keyword evidence="1" id="KW-0479">Metal-binding</keyword>
<keyword evidence="7" id="KW-0472">Membrane</keyword>
<dbReference type="InterPro" id="IPR036864">
    <property type="entry name" value="Zn2-C6_fun-type_DNA-bd_sf"/>
</dbReference>
<dbReference type="InterPro" id="IPR001138">
    <property type="entry name" value="Zn2Cys6_DnaBD"/>
</dbReference>
<evidence type="ECO:0000256" key="6">
    <source>
        <dbReference type="SAM" id="MobiDB-lite"/>
    </source>
</evidence>
<dbReference type="SMART" id="SM00066">
    <property type="entry name" value="GAL4"/>
    <property type="match status" value="1"/>
</dbReference>
<dbReference type="CDD" id="cd12148">
    <property type="entry name" value="fungal_TF_MHR"/>
    <property type="match status" value="1"/>
</dbReference>
<feature type="domain" description="Zn(2)-C6 fungal-type" evidence="8">
    <location>
        <begin position="64"/>
        <end position="93"/>
    </location>
</feature>
<feature type="region of interest" description="Disordered" evidence="6">
    <location>
        <begin position="1337"/>
        <end position="1365"/>
    </location>
</feature>
<dbReference type="PROSITE" id="PS00463">
    <property type="entry name" value="ZN2_CY6_FUNGAL_1"/>
    <property type="match status" value="1"/>
</dbReference>
<dbReference type="GO" id="GO:0009893">
    <property type="term" value="P:positive regulation of metabolic process"/>
    <property type="evidence" value="ECO:0007669"/>
    <property type="project" value="UniProtKB-ARBA"/>
</dbReference>
<feature type="transmembrane region" description="Helical" evidence="7">
    <location>
        <begin position="756"/>
        <end position="774"/>
    </location>
</feature>
<evidence type="ECO:0000313" key="9">
    <source>
        <dbReference type="EMBL" id="GAQ37847.1"/>
    </source>
</evidence>
<dbReference type="VEuPathDB" id="FungiDB:ATCC64974_80070"/>
<organism evidence="9 10">
    <name type="scientific">Aspergillus niger</name>
    <dbReference type="NCBI Taxonomy" id="5061"/>
    <lineage>
        <taxon>Eukaryota</taxon>
        <taxon>Fungi</taxon>
        <taxon>Dikarya</taxon>
        <taxon>Ascomycota</taxon>
        <taxon>Pezizomycotina</taxon>
        <taxon>Eurotiomycetes</taxon>
        <taxon>Eurotiomycetidae</taxon>
        <taxon>Eurotiales</taxon>
        <taxon>Aspergillaceae</taxon>
        <taxon>Aspergillus</taxon>
        <taxon>Aspergillus subgen. Circumdati</taxon>
    </lineage>
</organism>
<evidence type="ECO:0000256" key="4">
    <source>
        <dbReference type="ARBA" id="ARBA00023163"/>
    </source>
</evidence>
<feature type="transmembrane region" description="Helical" evidence="7">
    <location>
        <begin position="1245"/>
        <end position="1263"/>
    </location>
</feature>
<keyword evidence="7" id="KW-0812">Transmembrane</keyword>